<dbReference type="AlphaFoldDB" id="A0A401IHI2"/>
<dbReference type="EMBL" id="BDQK01000013">
    <property type="protein sequence ID" value="GBF80689.1"/>
    <property type="molecule type" value="Genomic_DNA"/>
</dbReference>
<comment type="caution">
    <text evidence="3">The sequence shown here is derived from an EMBL/GenBank/DDBJ whole genome shotgun (WGS) entry which is preliminary data.</text>
</comment>
<proteinExistence type="inferred from homology"/>
<sequence length="126" mass="13548">MPAPIIYDCIVVGAGLAGLIAARNLSRSGHNVLVVEAQERFGGRMYGQYLPSGQWIDSAVLCDLAIYFGDQALSPSTYEEADWPGEPWVGGGYAAFMPPGVWTSFGETLTAPVGRIYWAGTEMADR</sequence>
<dbReference type="Proteomes" id="UP000287247">
    <property type="component" value="Unassembled WGS sequence"/>
</dbReference>
<evidence type="ECO:0000313" key="3">
    <source>
        <dbReference type="EMBL" id="GBF80689.1"/>
    </source>
</evidence>
<dbReference type="InterPro" id="IPR036188">
    <property type="entry name" value="FAD/NAD-bd_sf"/>
</dbReference>
<evidence type="ECO:0000256" key="1">
    <source>
        <dbReference type="ARBA" id="ARBA00005995"/>
    </source>
</evidence>
<name>A0A401IHI2_APHSA</name>
<dbReference type="PANTHER" id="PTHR43563">
    <property type="entry name" value="AMINE OXIDASE"/>
    <property type="match status" value="1"/>
</dbReference>
<comment type="similarity">
    <text evidence="1">Belongs to the flavin monoamine oxidase family.</text>
</comment>
<protein>
    <submittedName>
        <fullName evidence="3">Monooxygenase</fullName>
    </submittedName>
</protein>
<dbReference type="SUPFAM" id="SSF51905">
    <property type="entry name" value="FAD/NAD(P)-binding domain"/>
    <property type="match status" value="1"/>
</dbReference>
<keyword evidence="4" id="KW-1185">Reference proteome</keyword>
<dbReference type="InterPro" id="IPR002937">
    <property type="entry name" value="Amino_oxidase"/>
</dbReference>
<reference evidence="4" key="1">
    <citation type="submission" date="2017-05" db="EMBL/GenBank/DDBJ databases">
        <title>Physiological properties and genetic analysis related to exopolysaccharide production of fresh-water unicellular cyanobacterium Aphanothece sacrum, Suizenji Nori, that has been cultured as a food source in Japan.</title>
        <authorList>
            <person name="Kanesaki Y."/>
            <person name="Yoshikawa S."/>
            <person name="Ohki K."/>
        </authorList>
    </citation>
    <scope>NUCLEOTIDE SEQUENCE [LARGE SCALE GENOMIC DNA]</scope>
    <source>
        <strain evidence="4">FPU1</strain>
    </source>
</reference>
<keyword evidence="3" id="KW-0503">Monooxygenase</keyword>
<dbReference type="PANTHER" id="PTHR43563:SF1">
    <property type="entry name" value="AMINE OXIDASE [FLAVIN-CONTAINING] B"/>
    <property type="match status" value="1"/>
</dbReference>
<feature type="domain" description="Amine oxidase" evidence="2">
    <location>
        <begin position="16"/>
        <end position="57"/>
    </location>
</feature>
<evidence type="ECO:0000259" key="2">
    <source>
        <dbReference type="Pfam" id="PF01593"/>
    </source>
</evidence>
<dbReference type="InterPro" id="IPR050703">
    <property type="entry name" value="Flavin_MAO"/>
</dbReference>
<gene>
    <name evidence="3" type="ORF">AsFPU1_2093</name>
</gene>
<organism evidence="3 4">
    <name type="scientific">Aphanothece sacrum FPU1</name>
    <dbReference type="NCBI Taxonomy" id="1920663"/>
    <lineage>
        <taxon>Bacteria</taxon>
        <taxon>Bacillati</taxon>
        <taxon>Cyanobacteriota</taxon>
        <taxon>Cyanophyceae</taxon>
        <taxon>Oscillatoriophycideae</taxon>
        <taxon>Chroococcales</taxon>
        <taxon>Aphanothecaceae</taxon>
        <taxon>Aphanothece</taxon>
    </lineage>
</organism>
<dbReference type="GO" id="GO:0004497">
    <property type="term" value="F:monooxygenase activity"/>
    <property type="evidence" value="ECO:0007669"/>
    <property type="project" value="UniProtKB-KW"/>
</dbReference>
<dbReference type="Gene3D" id="3.50.50.60">
    <property type="entry name" value="FAD/NAD(P)-binding domain"/>
    <property type="match status" value="2"/>
</dbReference>
<keyword evidence="3" id="KW-0560">Oxidoreductase</keyword>
<evidence type="ECO:0000313" key="4">
    <source>
        <dbReference type="Proteomes" id="UP000287247"/>
    </source>
</evidence>
<accession>A0A401IHI2</accession>
<dbReference type="Pfam" id="PF01593">
    <property type="entry name" value="Amino_oxidase"/>
    <property type="match status" value="2"/>
</dbReference>
<feature type="domain" description="Amine oxidase" evidence="2">
    <location>
        <begin position="58"/>
        <end position="124"/>
    </location>
</feature>
<dbReference type="OrthoDB" id="547674at2"/>